<sequence>MNDSRRVSLLSGDREPLSAVASGLLSSDRGKREKKGNKRDV</sequence>
<organism evidence="2 3">
    <name type="scientific">Fusarium oxysporum f. sp. raphani 54005</name>
    <dbReference type="NCBI Taxonomy" id="1089458"/>
    <lineage>
        <taxon>Eukaryota</taxon>
        <taxon>Fungi</taxon>
        <taxon>Dikarya</taxon>
        <taxon>Ascomycota</taxon>
        <taxon>Pezizomycotina</taxon>
        <taxon>Sordariomycetes</taxon>
        <taxon>Hypocreomycetidae</taxon>
        <taxon>Hypocreales</taxon>
        <taxon>Nectriaceae</taxon>
        <taxon>Fusarium</taxon>
        <taxon>Fusarium oxysporum species complex</taxon>
    </lineage>
</organism>
<evidence type="ECO:0000313" key="3">
    <source>
        <dbReference type="Proteomes" id="UP000030663"/>
    </source>
</evidence>
<accession>X0BCZ9</accession>
<name>X0BCZ9_FUSOX</name>
<dbReference type="HOGENOM" id="CLU_3279560_0_0_1"/>
<dbReference type="EMBL" id="JH658694">
    <property type="protein sequence ID" value="EXK76673.1"/>
    <property type="molecule type" value="Genomic_DNA"/>
</dbReference>
<reference evidence="2 3" key="1">
    <citation type="submission" date="2011-11" db="EMBL/GenBank/DDBJ databases">
        <title>The Genome Sequence of Fusarium oxysporum PHW815.</title>
        <authorList>
            <consortium name="The Broad Institute Genome Sequencing Platform"/>
            <person name="Ma L.-J."/>
            <person name="Gale L.R."/>
            <person name="Schwartz D.C."/>
            <person name="Zhou S."/>
            <person name="Corby-Kistler H."/>
            <person name="Young S.K."/>
            <person name="Zeng Q."/>
            <person name="Gargeya S."/>
            <person name="Fitzgerald M."/>
            <person name="Haas B."/>
            <person name="Abouelleil A."/>
            <person name="Alvarado L."/>
            <person name="Arachchi H.M."/>
            <person name="Berlin A."/>
            <person name="Brown A."/>
            <person name="Chapman S.B."/>
            <person name="Chen Z."/>
            <person name="Dunbar C."/>
            <person name="Freedman E."/>
            <person name="Gearin G."/>
            <person name="Goldberg J."/>
            <person name="Griggs A."/>
            <person name="Gujja S."/>
            <person name="Heiman D."/>
            <person name="Howarth C."/>
            <person name="Larson L."/>
            <person name="Lui A."/>
            <person name="MacDonald P.J.P."/>
            <person name="Montmayeur A."/>
            <person name="Murphy C."/>
            <person name="Neiman D."/>
            <person name="Pearson M."/>
            <person name="Priest M."/>
            <person name="Roberts A."/>
            <person name="Saif S."/>
            <person name="Shea T."/>
            <person name="Shenoy N."/>
            <person name="Sisk P."/>
            <person name="Stolte C."/>
            <person name="Sykes S."/>
            <person name="Wortman J."/>
            <person name="Nusbaum C."/>
            <person name="Birren B."/>
        </authorList>
    </citation>
    <scope>NUCLEOTIDE SEQUENCE [LARGE SCALE GENOMIC DNA]</scope>
    <source>
        <strain evidence="2 3">54005</strain>
    </source>
</reference>
<feature type="compositionally biased region" description="Basic residues" evidence="1">
    <location>
        <begin position="32"/>
        <end position="41"/>
    </location>
</feature>
<keyword evidence="3" id="KW-1185">Reference proteome</keyword>
<gene>
    <name evidence="2" type="ORF">FOQG_18588</name>
</gene>
<dbReference type="Proteomes" id="UP000030663">
    <property type="component" value="Unassembled WGS sequence"/>
</dbReference>
<evidence type="ECO:0000313" key="2">
    <source>
        <dbReference type="EMBL" id="EXK76673.1"/>
    </source>
</evidence>
<proteinExistence type="predicted"/>
<dbReference type="AlphaFoldDB" id="X0BCZ9"/>
<evidence type="ECO:0000256" key="1">
    <source>
        <dbReference type="SAM" id="MobiDB-lite"/>
    </source>
</evidence>
<feature type="region of interest" description="Disordered" evidence="1">
    <location>
        <begin position="20"/>
        <end position="41"/>
    </location>
</feature>
<protein>
    <submittedName>
        <fullName evidence="2">Uncharacterized protein</fullName>
    </submittedName>
</protein>